<dbReference type="Proteomes" id="UP000179145">
    <property type="component" value="Chromosome"/>
</dbReference>
<reference evidence="2 3" key="1">
    <citation type="journal article" date="2016" name="Microb. Cell Fact.">
        <title>Dissection of exopolysaccharide biosynthesis in Kozakia baliensis.</title>
        <authorList>
            <person name="Brandt J.U."/>
            <person name="Jakob F."/>
            <person name="Behr J."/>
            <person name="Geissler A.J."/>
            <person name="Vogel R.F."/>
        </authorList>
    </citation>
    <scope>NUCLEOTIDE SEQUENCE [LARGE SCALE GENOMIC DNA]</scope>
    <source>
        <strain evidence="2 3">DSM 14400</strain>
    </source>
</reference>
<evidence type="ECO:0000313" key="3">
    <source>
        <dbReference type="Proteomes" id="UP000179145"/>
    </source>
</evidence>
<dbReference type="PROSITE" id="PS50263">
    <property type="entry name" value="CN_HYDROLASE"/>
    <property type="match status" value="1"/>
</dbReference>
<evidence type="ECO:0000256" key="1">
    <source>
        <dbReference type="ARBA" id="ARBA00010613"/>
    </source>
</evidence>
<dbReference type="NCBIfam" id="NF033621">
    <property type="entry name" value="de_GSH_amidase"/>
    <property type="match status" value="1"/>
</dbReference>
<dbReference type="InterPro" id="IPR001110">
    <property type="entry name" value="UPF0012_CS"/>
</dbReference>
<dbReference type="eggNOG" id="COG0388">
    <property type="taxonomic scope" value="Bacteria"/>
</dbReference>
<dbReference type="KEGG" id="kba:A0U89_00700"/>
<dbReference type="Gene3D" id="3.60.110.10">
    <property type="entry name" value="Carbon-nitrogen hydrolase"/>
    <property type="match status" value="1"/>
</dbReference>
<keyword evidence="3" id="KW-1185">Reference proteome</keyword>
<dbReference type="InterPro" id="IPR036526">
    <property type="entry name" value="C-N_Hydrolase_sf"/>
</dbReference>
<name>A0A1D8UQH8_9PROT</name>
<dbReference type="PANTHER" id="PTHR23088">
    <property type="entry name" value="NITRILASE-RELATED"/>
    <property type="match status" value="1"/>
</dbReference>
<dbReference type="CDD" id="cd07581">
    <property type="entry name" value="nitrilase_3"/>
    <property type="match status" value="1"/>
</dbReference>
<proteinExistence type="inferred from homology"/>
<dbReference type="EMBL" id="CP014674">
    <property type="protein sequence ID" value="AOX15891.1"/>
    <property type="molecule type" value="Genomic_DNA"/>
</dbReference>
<dbReference type="InterPro" id="IPR003010">
    <property type="entry name" value="C-N_Hydrolase"/>
</dbReference>
<organism evidence="2 3">
    <name type="scientific">Kozakia baliensis</name>
    <dbReference type="NCBI Taxonomy" id="153496"/>
    <lineage>
        <taxon>Bacteria</taxon>
        <taxon>Pseudomonadati</taxon>
        <taxon>Pseudomonadota</taxon>
        <taxon>Alphaproteobacteria</taxon>
        <taxon>Acetobacterales</taxon>
        <taxon>Acetobacteraceae</taxon>
        <taxon>Kozakia</taxon>
    </lineage>
</organism>
<dbReference type="PANTHER" id="PTHR23088:SF27">
    <property type="entry name" value="DEAMINATED GLUTATHIONE AMIDASE"/>
    <property type="match status" value="1"/>
</dbReference>
<comment type="similarity">
    <text evidence="1">Belongs to the carbon-nitrogen hydrolase superfamily. NIT1/NIT2 family.</text>
</comment>
<dbReference type="STRING" id="153496.A0U89_00700"/>
<dbReference type="Pfam" id="PF00795">
    <property type="entry name" value="CN_hydrolase"/>
    <property type="match status" value="1"/>
</dbReference>
<dbReference type="AlphaFoldDB" id="A0A1D8UQH8"/>
<protein>
    <submittedName>
        <fullName evidence="2">Hydrolase</fullName>
    </submittedName>
</protein>
<dbReference type="SUPFAM" id="SSF56317">
    <property type="entry name" value="Carbon-nitrogen hydrolase"/>
    <property type="match status" value="1"/>
</dbReference>
<sequence>MKVALGQFAVTSDWRVNQKQCLDYIAQAKAGGADLLVLPEGILANDINNPEILPQTAQPLDGPFMEGLRKAAEGIVVIGCVNVPDGEGKFFNTLVVLREGQIALQYRKIHLYDAFTMQESKRTVAGSEPPPVFDVADMKVGVMTCYDIRFPEIARYLALAGAEIIVVPAAWVRGPAKERHWEIMATARAIENTCYVVAVGECGQRNIGASMVIDPLGVVTLGLGEEPSLGFTTLDPARIAHARRVLPVLQNRRFTAPQLATDASLLTNIKG</sequence>
<accession>A0A1D8UQH8</accession>
<gene>
    <name evidence="2" type="ORF">A0U89_00700</name>
</gene>
<dbReference type="PROSITE" id="PS01227">
    <property type="entry name" value="UPF0012"/>
    <property type="match status" value="1"/>
</dbReference>
<dbReference type="RefSeq" id="WP_070401746.1">
    <property type="nucleotide sequence ID" value="NZ_BJVW01000004.1"/>
</dbReference>
<dbReference type="GO" id="GO:0016787">
    <property type="term" value="F:hydrolase activity"/>
    <property type="evidence" value="ECO:0007669"/>
    <property type="project" value="UniProtKB-KW"/>
</dbReference>
<dbReference type="InterPro" id="IPR047999">
    <property type="entry name" value="De_GSH_amidase"/>
</dbReference>
<dbReference type="OrthoDB" id="9811121at2"/>
<evidence type="ECO:0000313" key="2">
    <source>
        <dbReference type="EMBL" id="AOX15891.1"/>
    </source>
</evidence>
<keyword evidence="2" id="KW-0378">Hydrolase</keyword>